<evidence type="ECO:0000313" key="1">
    <source>
        <dbReference type="EMBL" id="CAB5064710.1"/>
    </source>
</evidence>
<dbReference type="AlphaFoldDB" id="A0A6J7UG26"/>
<proteinExistence type="predicted"/>
<reference evidence="1" key="1">
    <citation type="submission" date="2020-05" db="EMBL/GenBank/DDBJ databases">
        <authorList>
            <person name="Chiriac C."/>
            <person name="Salcher M."/>
            <person name="Ghai R."/>
            <person name="Kavagutti S V."/>
        </authorList>
    </citation>
    <scope>NUCLEOTIDE SEQUENCE</scope>
</reference>
<name>A0A6J7UG26_9ZZZZ</name>
<protein>
    <submittedName>
        <fullName evidence="1">Unannotated protein</fullName>
    </submittedName>
</protein>
<gene>
    <name evidence="1" type="ORF">UFOPK4366_00705</name>
</gene>
<organism evidence="1">
    <name type="scientific">freshwater metagenome</name>
    <dbReference type="NCBI Taxonomy" id="449393"/>
    <lineage>
        <taxon>unclassified sequences</taxon>
        <taxon>metagenomes</taxon>
        <taxon>ecological metagenomes</taxon>
    </lineage>
</organism>
<sequence>MNAVFPTVEAMTMLRPDSIALARVICNCWSLSADSPNVALFVCAIIKFELLISC</sequence>
<accession>A0A6J7UG26</accession>
<dbReference type="EMBL" id="CAFBQS010000127">
    <property type="protein sequence ID" value="CAB5064710.1"/>
    <property type="molecule type" value="Genomic_DNA"/>
</dbReference>